<dbReference type="AlphaFoldDB" id="A0A1V4JG17"/>
<protein>
    <submittedName>
        <fullName evidence="2">Uncharacterized protein</fullName>
    </submittedName>
</protein>
<proteinExistence type="predicted"/>
<gene>
    <name evidence="2" type="ORF">AV530_017306</name>
</gene>
<evidence type="ECO:0000313" key="3">
    <source>
        <dbReference type="Proteomes" id="UP000190648"/>
    </source>
</evidence>
<name>A0A1V4JG17_PATFA</name>
<organism evidence="2 3">
    <name type="scientific">Patagioenas fasciata monilis</name>
    <dbReference type="NCBI Taxonomy" id="372326"/>
    <lineage>
        <taxon>Eukaryota</taxon>
        <taxon>Metazoa</taxon>
        <taxon>Chordata</taxon>
        <taxon>Craniata</taxon>
        <taxon>Vertebrata</taxon>
        <taxon>Euteleostomi</taxon>
        <taxon>Archelosauria</taxon>
        <taxon>Archosauria</taxon>
        <taxon>Dinosauria</taxon>
        <taxon>Saurischia</taxon>
        <taxon>Theropoda</taxon>
        <taxon>Coelurosauria</taxon>
        <taxon>Aves</taxon>
        <taxon>Neognathae</taxon>
        <taxon>Neoaves</taxon>
        <taxon>Columbimorphae</taxon>
        <taxon>Columbiformes</taxon>
        <taxon>Columbidae</taxon>
        <taxon>Patagioenas</taxon>
    </lineage>
</organism>
<feature type="region of interest" description="Disordered" evidence="1">
    <location>
        <begin position="1"/>
        <end position="27"/>
    </location>
</feature>
<feature type="compositionally biased region" description="Basic and acidic residues" evidence="1">
    <location>
        <begin position="17"/>
        <end position="27"/>
    </location>
</feature>
<comment type="caution">
    <text evidence="2">The sequence shown here is derived from an EMBL/GenBank/DDBJ whole genome shotgun (WGS) entry which is preliminary data.</text>
</comment>
<dbReference type="EMBL" id="LSYS01007721">
    <property type="protein sequence ID" value="OPJ70985.1"/>
    <property type="molecule type" value="Genomic_DNA"/>
</dbReference>
<sequence length="97" mass="11306">MEMGNLAPQAKSYFTDADPKNPEPQERATSRCLCCGFSLGNKAIDGKNLSYIQRCSRLLCRPFQLFWLLSTTGRKHIWTILRKPIFLNRSRWLRTLE</sequence>
<evidence type="ECO:0000256" key="1">
    <source>
        <dbReference type="SAM" id="MobiDB-lite"/>
    </source>
</evidence>
<dbReference type="Proteomes" id="UP000190648">
    <property type="component" value="Unassembled WGS sequence"/>
</dbReference>
<evidence type="ECO:0000313" key="2">
    <source>
        <dbReference type="EMBL" id="OPJ70985.1"/>
    </source>
</evidence>
<accession>A0A1V4JG17</accession>
<reference evidence="2 3" key="1">
    <citation type="submission" date="2016-02" db="EMBL/GenBank/DDBJ databases">
        <title>Band-tailed pigeon sequencing and assembly.</title>
        <authorList>
            <person name="Soares A.E."/>
            <person name="Novak B.J."/>
            <person name="Rice E.S."/>
            <person name="O'Connell B."/>
            <person name="Chang D."/>
            <person name="Weber S."/>
            <person name="Shapiro B."/>
        </authorList>
    </citation>
    <scope>NUCLEOTIDE SEQUENCE [LARGE SCALE GENOMIC DNA]</scope>
    <source>
        <strain evidence="2">BTP2013</strain>
        <tissue evidence="2">Blood</tissue>
    </source>
</reference>
<keyword evidence="3" id="KW-1185">Reference proteome</keyword>